<feature type="compositionally biased region" description="Acidic residues" evidence="1">
    <location>
        <begin position="73"/>
        <end position="82"/>
    </location>
</feature>
<evidence type="ECO:0000256" key="1">
    <source>
        <dbReference type="SAM" id="MobiDB-lite"/>
    </source>
</evidence>
<dbReference type="AlphaFoldDB" id="A0A9R1VFA8"/>
<accession>A0A9R1VFA8</accession>
<dbReference type="Proteomes" id="UP000235145">
    <property type="component" value="Unassembled WGS sequence"/>
</dbReference>
<evidence type="ECO:0000313" key="2">
    <source>
        <dbReference type="EMBL" id="KAJ0205306.1"/>
    </source>
</evidence>
<feature type="compositionally biased region" description="Basic and acidic residues" evidence="1">
    <location>
        <begin position="56"/>
        <end position="72"/>
    </location>
</feature>
<protein>
    <submittedName>
        <fullName evidence="2">Uncharacterized protein</fullName>
    </submittedName>
</protein>
<gene>
    <name evidence="2" type="ORF">LSAT_V11C500292250</name>
</gene>
<organism evidence="2 3">
    <name type="scientific">Lactuca sativa</name>
    <name type="common">Garden lettuce</name>
    <dbReference type="NCBI Taxonomy" id="4236"/>
    <lineage>
        <taxon>Eukaryota</taxon>
        <taxon>Viridiplantae</taxon>
        <taxon>Streptophyta</taxon>
        <taxon>Embryophyta</taxon>
        <taxon>Tracheophyta</taxon>
        <taxon>Spermatophyta</taxon>
        <taxon>Magnoliopsida</taxon>
        <taxon>eudicotyledons</taxon>
        <taxon>Gunneridae</taxon>
        <taxon>Pentapetalae</taxon>
        <taxon>asterids</taxon>
        <taxon>campanulids</taxon>
        <taxon>Asterales</taxon>
        <taxon>Asteraceae</taxon>
        <taxon>Cichorioideae</taxon>
        <taxon>Cichorieae</taxon>
        <taxon>Lactucinae</taxon>
        <taxon>Lactuca</taxon>
    </lineage>
</organism>
<proteinExistence type="predicted"/>
<dbReference type="EMBL" id="NBSK02000005">
    <property type="protein sequence ID" value="KAJ0205306.1"/>
    <property type="molecule type" value="Genomic_DNA"/>
</dbReference>
<name>A0A9R1VFA8_LACSA</name>
<sequence>MILEDKRRVTSHYDKNEVLPNVEGVVVSMQEYRANRRKIHDCDIHHALHADMFIEESGKDSDDEHEDGSVEHDVEDSSEDSE</sequence>
<feature type="region of interest" description="Disordered" evidence="1">
    <location>
        <begin position="55"/>
        <end position="82"/>
    </location>
</feature>
<comment type="caution">
    <text evidence="2">The sequence shown here is derived from an EMBL/GenBank/DDBJ whole genome shotgun (WGS) entry which is preliminary data.</text>
</comment>
<evidence type="ECO:0000313" key="3">
    <source>
        <dbReference type="Proteomes" id="UP000235145"/>
    </source>
</evidence>
<reference evidence="2 3" key="1">
    <citation type="journal article" date="2017" name="Nat. Commun.">
        <title>Genome assembly with in vitro proximity ligation data and whole-genome triplication in lettuce.</title>
        <authorList>
            <person name="Reyes-Chin-Wo S."/>
            <person name="Wang Z."/>
            <person name="Yang X."/>
            <person name="Kozik A."/>
            <person name="Arikit S."/>
            <person name="Song C."/>
            <person name="Xia L."/>
            <person name="Froenicke L."/>
            <person name="Lavelle D.O."/>
            <person name="Truco M.J."/>
            <person name="Xia R."/>
            <person name="Zhu S."/>
            <person name="Xu C."/>
            <person name="Xu H."/>
            <person name="Xu X."/>
            <person name="Cox K."/>
            <person name="Korf I."/>
            <person name="Meyers B.C."/>
            <person name="Michelmore R.W."/>
        </authorList>
    </citation>
    <scope>NUCLEOTIDE SEQUENCE [LARGE SCALE GENOMIC DNA]</scope>
    <source>
        <strain evidence="3">cv. Salinas</strain>
        <tissue evidence="2">Seedlings</tissue>
    </source>
</reference>
<keyword evidence="3" id="KW-1185">Reference proteome</keyword>